<feature type="domain" description="Jacalin-type lectin" evidence="3">
    <location>
        <begin position="179"/>
        <end position="313"/>
    </location>
</feature>
<evidence type="ECO:0000313" key="4">
    <source>
        <dbReference type="EMBL" id="KAG2314048.1"/>
    </source>
</evidence>
<comment type="caution">
    <text evidence="4">The sequence shown here is derived from an EMBL/GenBank/DDBJ whole genome shotgun (WGS) entry which is preliminary data.</text>
</comment>
<evidence type="ECO:0000259" key="3">
    <source>
        <dbReference type="PROSITE" id="PS51752"/>
    </source>
</evidence>
<dbReference type="PANTHER" id="PTHR47293">
    <property type="entry name" value="JACALIN-RELATED LECTIN 3"/>
    <property type="match status" value="1"/>
</dbReference>
<dbReference type="Pfam" id="PF01419">
    <property type="entry name" value="Jacalin"/>
    <property type="match status" value="2"/>
</dbReference>
<gene>
    <name evidence="4" type="ORF">Bca52824_017170</name>
</gene>
<dbReference type="SUPFAM" id="SSF51101">
    <property type="entry name" value="Mannose-binding lectins"/>
    <property type="match status" value="3"/>
</dbReference>
<reference evidence="4 5" key="1">
    <citation type="submission" date="2020-02" db="EMBL/GenBank/DDBJ databases">
        <authorList>
            <person name="Ma Q."/>
            <person name="Huang Y."/>
            <person name="Song X."/>
            <person name="Pei D."/>
        </authorList>
    </citation>
    <scope>NUCLEOTIDE SEQUENCE [LARGE SCALE GENOMIC DNA]</scope>
    <source>
        <strain evidence="4">Sxm20200214</strain>
        <tissue evidence="4">Leaf</tissue>
    </source>
</reference>
<evidence type="ECO:0000256" key="2">
    <source>
        <dbReference type="ARBA" id="ARBA00022734"/>
    </source>
</evidence>
<dbReference type="GO" id="GO:0030246">
    <property type="term" value="F:carbohydrate binding"/>
    <property type="evidence" value="ECO:0007669"/>
    <property type="project" value="UniProtKB-KW"/>
</dbReference>
<feature type="domain" description="Jacalin-type lectin" evidence="3">
    <location>
        <begin position="42"/>
        <end position="174"/>
    </location>
</feature>
<dbReference type="InterPro" id="IPR001229">
    <property type="entry name" value="Jacalin-like_lectin_dom"/>
</dbReference>
<comment type="similarity">
    <text evidence="1">Belongs to the jacalin lectin family.</text>
</comment>
<dbReference type="PROSITE" id="PS51752">
    <property type="entry name" value="JACALIN_LECTIN"/>
    <property type="match status" value="3"/>
</dbReference>
<dbReference type="OrthoDB" id="4325201at2759"/>
<dbReference type="Proteomes" id="UP000886595">
    <property type="component" value="Unassembled WGS sequence"/>
</dbReference>
<feature type="domain" description="Jacalin-type lectin" evidence="3">
    <location>
        <begin position="1"/>
        <end position="39"/>
    </location>
</feature>
<accession>A0A8X8AX49</accession>
<name>A0A8X8AX49_BRACI</name>
<dbReference type="SMART" id="SM00915">
    <property type="entry name" value="Jacalin"/>
    <property type="match status" value="2"/>
</dbReference>
<dbReference type="PANTHER" id="PTHR47293:SF58">
    <property type="entry name" value="JACALIN-RELATED LECTIN 22-RELATED"/>
    <property type="match status" value="1"/>
</dbReference>
<sequence>MGCEDNCTKFTLEVEGKKIIGFHGSAAYNLFGLGAYFDRVPSTRMEAKGRDGGKEWDDGSEHEAISKIQVQGDSHGIQNIKIDYSKDGHQKDGPIHGFSDGGFTSSGSFRKYGTKSITSLTFTTSKGRTSPAFGGVSEDDNSKFVLKRNGCALVGFDALYYTSNLVALGAYCLPPRSHSEKLEAQGGAGGASWDDGDNFGEMGIALVKFVYDKDTQVIFGDDHGNKTMTKLEEFELEYPNEYITSVQGSYDKVTGSESEVILMLKFTTNKRTSQVFGVDTTSNFLLHKDGYKIVGFHGKSGNMLHRIGVHVMPISHNRHH</sequence>
<evidence type="ECO:0000256" key="1">
    <source>
        <dbReference type="ARBA" id="ARBA00006568"/>
    </source>
</evidence>
<dbReference type="EMBL" id="JAAMPC010000004">
    <property type="protein sequence ID" value="KAG2314048.1"/>
    <property type="molecule type" value="Genomic_DNA"/>
</dbReference>
<dbReference type="Gene3D" id="2.100.10.30">
    <property type="entry name" value="Jacalin-like lectin domain"/>
    <property type="match status" value="2"/>
</dbReference>
<keyword evidence="5" id="KW-1185">Reference proteome</keyword>
<dbReference type="InterPro" id="IPR033734">
    <property type="entry name" value="Jacalin-like_lectin_dom_plant"/>
</dbReference>
<dbReference type="InterPro" id="IPR036404">
    <property type="entry name" value="Jacalin-like_lectin_dom_sf"/>
</dbReference>
<proteinExistence type="inferred from homology"/>
<dbReference type="FunFam" id="2.100.10.30:FF:000001">
    <property type="entry name" value="Jacalin-related lectin 33"/>
    <property type="match status" value="1"/>
</dbReference>
<dbReference type="CDD" id="cd09612">
    <property type="entry name" value="Jacalin"/>
    <property type="match status" value="1"/>
</dbReference>
<dbReference type="AlphaFoldDB" id="A0A8X8AX49"/>
<organism evidence="4 5">
    <name type="scientific">Brassica carinata</name>
    <name type="common">Ethiopian mustard</name>
    <name type="synonym">Abyssinian cabbage</name>
    <dbReference type="NCBI Taxonomy" id="52824"/>
    <lineage>
        <taxon>Eukaryota</taxon>
        <taxon>Viridiplantae</taxon>
        <taxon>Streptophyta</taxon>
        <taxon>Embryophyta</taxon>
        <taxon>Tracheophyta</taxon>
        <taxon>Spermatophyta</taxon>
        <taxon>Magnoliopsida</taxon>
        <taxon>eudicotyledons</taxon>
        <taxon>Gunneridae</taxon>
        <taxon>Pentapetalae</taxon>
        <taxon>rosids</taxon>
        <taxon>malvids</taxon>
        <taxon>Brassicales</taxon>
        <taxon>Brassicaceae</taxon>
        <taxon>Brassiceae</taxon>
        <taxon>Brassica</taxon>
    </lineage>
</organism>
<protein>
    <recommendedName>
        <fullName evidence="3">Jacalin-type lectin domain-containing protein</fullName>
    </recommendedName>
</protein>
<keyword evidence="2" id="KW-0430">Lectin</keyword>
<evidence type="ECO:0000313" key="5">
    <source>
        <dbReference type="Proteomes" id="UP000886595"/>
    </source>
</evidence>